<sequence length="196" mass="21824">MHGGLAALRESTEAKDESIRADEYLHIAGQTERQISNQPISKRGPPSFHMMGLHHQIEEGLRFEQAYITYRVSRSCIGTRVTRLWMPMLEQGLQSLTTGMAAPDHSLPFKPGADNPMLADETNDEHEIHNYASEGSQQFVYDAHSAQECPESPTINPLLLQSSYPTAPAPEMFTDPAFDTSIDPLVGQIERSQTET</sequence>
<dbReference type="AlphaFoldDB" id="A0A395NUI0"/>
<dbReference type="EMBL" id="PXOA01000144">
    <property type="protein sequence ID" value="RFU79688.1"/>
    <property type="molecule type" value="Genomic_DNA"/>
</dbReference>
<dbReference type="Proteomes" id="UP000266272">
    <property type="component" value="Unassembled WGS sequence"/>
</dbReference>
<proteinExistence type="predicted"/>
<accession>A0A395NUI0</accession>
<organism evidence="1 2">
    <name type="scientific">Trichoderma arundinaceum</name>
    <dbReference type="NCBI Taxonomy" id="490622"/>
    <lineage>
        <taxon>Eukaryota</taxon>
        <taxon>Fungi</taxon>
        <taxon>Dikarya</taxon>
        <taxon>Ascomycota</taxon>
        <taxon>Pezizomycotina</taxon>
        <taxon>Sordariomycetes</taxon>
        <taxon>Hypocreomycetidae</taxon>
        <taxon>Hypocreales</taxon>
        <taxon>Hypocreaceae</taxon>
        <taxon>Trichoderma</taxon>
    </lineage>
</organism>
<name>A0A395NUI0_TRIAR</name>
<keyword evidence="2" id="KW-1185">Reference proteome</keyword>
<comment type="caution">
    <text evidence="1">The sequence shown here is derived from an EMBL/GenBank/DDBJ whole genome shotgun (WGS) entry which is preliminary data.</text>
</comment>
<gene>
    <name evidence="1" type="ORF">TARUN_2556</name>
</gene>
<protein>
    <submittedName>
        <fullName evidence="1">Uncharacterized protein</fullName>
    </submittedName>
</protein>
<evidence type="ECO:0000313" key="2">
    <source>
        <dbReference type="Proteomes" id="UP000266272"/>
    </source>
</evidence>
<reference evidence="1 2" key="1">
    <citation type="journal article" date="2018" name="PLoS Pathog.">
        <title>Evolution of structural diversity of trichothecenes, a family of toxins produced by plant pathogenic and entomopathogenic fungi.</title>
        <authorList>
            <person name="Proctor R.H."/>
            <person name="McCormick S.P."/>
            <person name="Kim H.S."/>
            <person name="Cardoza R.E."/>
            <person name="Stanley A.M."/>
            <person name="Lindo L."/>
            <person name="Kelly A."/>
            <person name="Brown D.W."/>
            <person name="Lee T."/>
            <person name="Vaughan M.M."/>
            <person name="Alexander N.J."/>
            <person name="Busman M."/>
            <person name="Gutierrez S."/>
        </authorList>
    </citation>
    <scope>NUCLEOTIDE SEQUENCE [LARGE SCALE GENOMIC DNA]</scope>
    <source>
        <strain evidence="1 2">IBT 40837</strain>
    </source>
</reference>
<evidence type="ECO:0000313" key="1">
    <source>
        <dbReference type="EMBL" id="RFU79688.1"/>
    </source>
</evidence>